<evidence type="ECO:0000313" key="2">
    <source>
        <dbReference type="EMBL" id="SFU13337.1"/>
    </source>
</evidence>
<dbReference type="OrthoDB" id="9947455at2"/>
<dbReference type="EMBL" id="FPBF01000007">
    <property type="protein sequence ID" value="SFU13337.1"/>
    <property type="molecule type" value="Genomic_DNA"/>
</dbReference>
<evidence type="ECO:0000256" key="1">
    <source>
        <dbReference type="SAM" id="Phobius"/>
    </source>
</evidence>
<keyword evidence="1" id="KW-1133">Transmembrane helix</keyword>
<accession>A0A1I7DNV4</accession>
<gene>
    <name evidence="2" type="ORF">SAMN04489724_4215</name>
</gene>
<keyword evidence="1" id="KW-0472">Membrane</keyword>
<organism evidence="2 3">
    <name type="scientific">Algoriphagus locisalis</name>
    <dbReference type="NCBI Taxonomy" id="305507"/>
    <lineage>
        <taxon>Bacteria</taxon>
        <taxon>Pseudomonadati</taxon>
        <taxon>Bacteroidota</taxon>
        <taxon>Cytophagia</taxon>
        <taxon>Cytophagales</taxon>
        <taxon>Cyclobacteriaceae</taxon>
        <taxon>Algoriphagus</taxon>
    </lineage>
</organism>
<sequence length="163" mass="19070">MDPIVIISIITAITGIFVGLIRYYKYQLDKKKQDKREKIELTVNLKIREKYEDLALGEKPHIGKKLQFSFINTEESSIYIHKVRVDFYKDLKSLNESWEKELKPTARLKELKQGQELPEQFNLTFASDKHYIELFLSNSIKVCTTLSTGQVIESKIFMPEILP</sequence>
<dbReference type="AlphaFoldDB" id="A0A1I7DNV4"/>
<keyword evidence="1" id="KW-0812">Transmembrane</keyword>
<name>A0A1I7DNV4_9BACT</name>
<reference evidence="3" key="1">
    <citation type="submission" date="2016-10" db="EMBL/GenBank/DDBJ databases">
        <authorList>
            <person name="Varghese N."/>
            <person name="Submissions S."/>
        </authorList>
    </citation>
    <scope>NUCLEOTIDE SEQUENCE [LARGE SCALE GENOMIC DNA]</scope>
    <source>
        <strain evidence="3">DSM 23445</strain>
    </source>
</reference>
<dbReference type="STRING" id="305507.SAMN04489724_4215"/>
<evidence type="ECO:0000313" key="3">
    <source>
        <dbReference type="Proteomes" id="UP000199673"/>
    </source>
</evidence>
<proteinExistence type="predicted"/>
<feature type="transmembrane region" description="Helical" evidence="1">
    <location>
        <begin position="6"/>
        <end position="24"/>
    </location>
</feature>
<dbReference type="RefSeq" id="WP_091697019.1">
    <property type="nucleotide sequence ID" value="NZ_FPBF01000007.1"/>
</dbReference>
<keyword evidence="3" id="KW-1185">Reference proteome</keyword>
<protein>
    <submittedName>
        <fullName evidence="2">Uncharacterized protein</fullName>
    </submittedName>
</protein>
<dbReference type="Proteomes" id="UP000199673">
    <property type="component" value="Unassembled WGS sequence"/>
</dbReference>